<accession>A0ABS0N021</accession>
<evidence type="ECO:0000256" key="3">
    <source>
        <dbReference type="RuleBase" id="RU003476"/>
    </source>
</evidence>
<evidence type="ECO:0000313" key="6">
    <source>
        <dbReference type="Proteomes" id="UP000602442"/>
    </source>
</evidence>
<dbReference type="InterPro" id="IPR020084">
    <property type="entry name" value="NUDIX_hydrolase_CS"/>
</dbReference>
<organism evidence="5 6">
    <name type="scientific">Aurantiacibacter sediminis</name>
    <dbReference type="NCBI Taxonomy" id="2793064"/>
    <lineage>
        <taxon>Bacteria</taxon>
        <taxon>Pseudomonadati</taxon>
        <taxon>Pseudomonadota</taxon>
        <taxon>Alphaproteobacteria</taxon>
        <taxon>Sphingomonadales</taxon>
        <taxon>Erythrobacteraceae</taxon>
        <taxon>Aurantiacibacter</taxon>
    </lineage>
</organism>
<keyword evidence="6" id="KW-1185">Reference proteome</keyword>
<comment type="caution">
    <text evidence="5">The sequence shown here is derived from an EMBL/GenBank/DDBJ whole genome shotgun (WGS) entry which is preliminary data.</text>
</comment>
<sequence length="140" mass="15483">MGGLSPITIAAALIDDDKGRLLLVRKRNTKWFMQAGGKIEPGETAQDALRRELKEEIGLSIQDARLRYLGTFFAPAANEADCVVDAALFHIRHSHLPIAKEEIEEAVWVSPDDALNLPLAPLTRDHVLPIARTLQASRRP</sequence>
<evidence type="ECO:0000256" key="2">
    <source>
        <dbReference type="ARBA" id="ARBA00022801"/>
    </source>
</evidence>
<comment type="cofactor">
    <cofactor evidence="1">
        <name>Mg(2+)</name>
        <dbReference type="ChEBI" id="CHEBI:18420"/>
    </cofactor>
</comment>
<dbReference type="InterPro" id="IPR015797">
    <property type="entry name" value="NUDIX_hydrolase-like_dom_sf"/>
</dbReference>
<evidence type="ECO:0000313" key="5">
    <source>
        <dbReference type="EMBL" id="MBH5321316.1"/>
    </source>
</evidence>
<comment type="similarity">
    <text evidence="3">Belongs to the Nudix hydrolase family.</text>
</comment>
<dbReference type="InterPro" id="IPR020476">
    <property type="entry name" value="Nudix_hydrolase"/>
</dbReference>
<name>A0ABS0N021_9SPHN</name>
<dbReference type="EMBL" id="JAEANY010000001">
    <property type="protein sequence ID" value="MBH5321316.1"/>
    <property type="molecule type" value="Genomic_DNA"/>
</dbReference>
<dbReference type="PROSITE" id="PS51462">
    <property type="entry name" value="NUDIX"/>
    <property type="match status" value="1"/>
</dbReference>
<dbReference type="SUPFAM" id="SSF55811">
    <property type="entry name" value="Nudix"/>
    <property type="match status" value="1"/>
</dbReference>
<dbReference type="PANTHER" id="PTHR43046:SF2">
    <property type="entry name" value="8-OXO-DGTP DIPHOSPHATASE-RELATED"/>
    <property type="match status" value="1"/>
</dbReference>
<dbReference type="Pfam" id="PF00293">
    <property type="entry name" value="NUDIX"/>
    <property type="match status" value="1"/>
</dbReference>
<evidence type="ECO:0000256" key="1">
    <source>
        <dbReference type="ARBA" id="ARBA00001946"/>
    </source>
</evidence>
<dbReference type="CDD" id="cd04690">
    <property type="entry name" value="NUDIX_Hydrolase"/>
    <property type="match status" value="1"/>
</dbReference>
<dbReference type="Gene3D" id="3.90.79.10">
    <property type="entry name" value="Nucleoside Triphosphate Pyrophosphohydrolase"/>
    <property type="match status" value="1"/>
</dbReference>
<evidence type="ECO:0000259" key="4">
    <source>
        <dbReference type="PROSITE" id="PS51462"/>
    </source>
</evidence>
<feature type="domain" description="Nudix hydrolase" evidence="4">
    <location>
        <begin position="4"/>
        <end position="133"/>
    </location>
</feature>
<dbReference type="PRINTS" id="PR00502">
    <property type="entry name" value="NUDIXFAMILY"/>
</dbReference>
<gene>
    <name evidence="5" type="ORF">I5L03_01800</name>
</gene>
<dbReference type="PANTHER" id="PTHR43046">
    <property type="entry name" value="GDP-MANNOSE MANNOSYL HYDROLASE"/>
    <property type="match status" value="1"/>
</dbReference>
<dbReference type="PROSITE" id="PS00893">
    <property type="entry name" value="NUDIX_BOX"/>
    <property type="match status" value="1"/>
</dbReference>
<reference evidence="5 6" key="1">
    <citation type="submission" date="2020-11" db="EMBL/GenBank/DDBJ databases">
        <title>Erythrobacter sediminis sp. nov., a marine bacterium from a tidal flat of Garorim Bay.</title>
        <authorList>
            <person name="Kim D."/>
            <person name="Yoo Y."/>
            <person name="Kim J.-J."/>
        </authorList>
    </citation>
    <scope>NUCLEOTIDE SEQUENCE [LARGE SCALE GENOMIC DNA]</scope>
    <source>
        <strain evidence="5 6">JGD-13</strain>
    </source>
</reference>
<protein>
    <submittedName>
        <fullName evidence="5">NUDIX domain-containing protein</fullName>
    </submittedName>
</protein>
<dbReference type="RefSeq" id="WP_197919994.1">
    <property type="nucleotide sequence ID" value="NZ_CAWPTA010000006.1"/>
</dbReference>
<keyword evidence="2 3" id="KW-0378">Hydrolase</keyword>
<proteinExistence type="inferred from homology"/>
<dbReference type="Proteomes" id="UP000602442">
    <property type="component" value="Unassembled WGS sequence"/>
</dbReference>
<dbReference type="InterPro" id="IPR000086">
    <property type="entry name" value="NUDIX_hydrolase_dom"/>
</dbReference>